<evidence type="ECO:0000313" key="8">
    <source>
        <dbReference type="EMBL" id="MDC9032200.1"/>
    </source>
</evidence>
<keyword evidence="2 6" id="KW-0699">rRNA-binding</keyword>
<dbReference type="EMBL" id="JANHJP010000008">
    <property type="protein sequence ID" value="MDC9032200.1"/>
    <property type="molecule type" value="Genomic_DNA"/>
</dbReference>
<evidence type="ECO:0000256" key="1">
    <source>
        <dbReference type="ARBA" id="ARBA00008563"/>
    </source>
</evidence>
<dbReference type="InterPro" id="IPR028909">
    <property type="entry name" value="bL21-like"/>
</dbReference>
<dbReference type="Pfam" id="PF00829">
    <property type="entry name" value="Ribosomal_L21p"/>
    <property type="match status" value="1"/>
</dbReference>
<gene>
    <name evidence="6" type="primary">rplU</name>
    <name evidence="8" type="ORF">M8044_000422</name>
</gene>
<evidence type="ECO:0000313" key="9">
    <source>
        <dbReference type="Proteomes" id="UP001221763"/>
    </source>
</evidence>
<keyword evidence="4 6" id="KW-0689">Ribosomal protein</keyword>
<evidence type="ECO:0000256" key="5">
    <source>
        <dbReference type="ARBA" id="ARBA00023274"/>
    </source>
</evidence>
<comment type="subunit">
    <text evidence="6">Part of the 50S ribosomal subunit. Contacts protein L20.</text>
</comment>
<evidence type="ECO:0000256" key="7">
    <source>
        <dbReference type="RuleBase" id="RU000562"/>
    </source>
</evidence>
<dbReference type="HAMAP" id="MF_01363">
    <property type="entry name" value="Ribosomal_bL21"/>
    <property type="match status" value="1"/>
</dbReference>
<accession>A0ABT5L9D5</accession>
<name>A0ABT5L9D5_9MOLU</name>
<evidence type="ECO:0000256" key="2">
    <source>
        <dbReference type="ARBA" id="ARBA00022730"/>
    </source>
</evidence>
<comment type="similarity">
    <text evidence="1 6 7">Belongs to the bacterial ribosomal protein bL21 family.</text>
</comment>
<dbReference type="PANTHER" id="PTHR21349">
    <property type="entry name" value="50S RIBOSOMAL PROTEIN L21"/>
    <property type="match status" value="1"/>
</dbReference>
<dbReference type="SUPFAM" id="SSF141091">
    <property type="entry name" value="L21p-like"/>
    <property type="match status" value="1"/>
</dbReference>
<dbReference type="InterPro" id="IPR018258">
    <property type="entry name" value="Ribosomal_bL21_CS"/>
</dbReference>
<keyword evidence="9" id="KW-1185">Reference proteome</keyword>
<dbReference type="InterPro" id="IPR001787">
    <property type="entry name" value="Ribosomal_bL21"/>
</dbReference>
<comment type="caution">
    <text evidence="8">The sequence shown here is derived from an EMBL/GenBank/DDBJ whole genome shotgun (WGS) entry which is preliminary data.</text>
</comment>
<dbReference type="PANTHER" id="PTHR21349:SF0">
    <property type="entry name" value="LARGE RIBOSOMAL SUBUNIT PROTEIN BL21M"/>
    <property type="match status" value="1"/>
</dbReference>
<reference evidence="8 9" key="1">
    <citation type="journal article" date="2023" name="Plant">
        <title>Draft Genome Sequence Resource of CBPPT1, a 'Candidatus Phytoplasma trifolii'-Related Strain Associated with Potato Purple Top Disease in the Columbia Basin, U.S.A.</title>
        <authorList>
            <person name="Wei W."/>
            <person name="Shao J."/>
            <person name="Bottner-Parker K.D."/>
            <person name="Zhao Y."/>
        </authorList>
    </citation>
    <scope>NUCLEOTIDE SEQUENCE [LARGE SCALE GENOMIC DNA]</scope>
    <source>
        <strain evidence="8 9">CBPPT1</strain>
    </source>
</reference>
<dbReference type="Proteomes" id="UP001221763">
    <property type="component" value="Unassembled WGS sequence"/>
</dbReference>
<organism evidence="8 9">
    <name type="scientific">Columbia Basin potato purple top phytoplasma</name>
    <dbReference type="NCBI Taxonomy" id="307134"/>
    <lineage>
        <taxon>Bacteria</taxon>
        <taxon>Bacillati</taxon>
        <taxon>Mycoplasmatota</taxon>
        <taxon>Mollicutes</taxon>
        <taxon>Acholeplasmatales</taxon>
        <taxon>Acholeplasmataceae</taxon>
        <taxon>Candidatus Phytoplasma</taxon>
        <taxon>16SrVI (Clover proliferation group)</taxon>
    </lineage>
</organism>
<dbReference type="NCBIfam" id="TIGR00061">
    <property type="entry name" value="L21"/>
    <property type="match status" value="1"/>
</dbReference>
<sequence>MFAIVKCGSKQFKVCQGQEIFVEKLPLEADKNHIFDQVLAIENKKENKSILGTPFINGAKVETKVLKQGKKKKIIVFKYKKRKKYRLKQGHRQLYTKLLITNIIF</sequence>
<evidence type="ECO:0000256" key="6">
    <source>
        <dbReference type="HAMAP-Rule" id="MF_01363"/>
    </source>
</evidence>
<keyword evidence="5 6" id="KW-0687">Ribonucleoprotein</keyword>
<evidence type="ECO:0000256" key="3">
    <source>
        <dbReference type="ARBA" id="ARBA00022884"/>
    </source>
</evidence>
<dbReference type="RefSeq" id="WP_273585400.1">
    <property type="nucleotide sequence ID" value="NZ_JANHJP010000008.1"/>
</dbReference>
<proteinExistence type="inferred from homology"/>
<dbReference type="PROSITE" id="PS01169">
    <property type="entry name" value="RIBOSOMAL_L21"/>
    <property type="match status" value="1"/>
</dbReference>
<dbReference type="GO" id="GO:0005840">
    <property type="term" value="C:ribosome"/>
    <property type="evidence" value="ECO:0007669"/>
    <property type="project" value="UniProtKB-KW"/>
</dbReference>
<keyword evidence="3 6" id="KW-0694">RNA-binding</keyword>
<dbReference type="InterPro" id="IPR036164">
    <property type="entry name" value="bL21-like_sf"/>
</dbReference>
<comment type="function">
    <text evidence="6 7">This protein binds to 23S rRNA in the presence of protein L20.</text>
</comment>
<evidence type="ECO:0000256" key="4">
    <source>
        <dbReference type="ARBA" id="ARBA00022980"/>
    </source>
</evidence>
<protein>
    <recommendedName>
        <fullName evidence="6">Large ribosomal subunit protein bL21</fullName>
    </recommendedName>
</protein>